<dbReference type="RefSeq" id="WP_139305446.1">
    <property type="nucleotide sequence ID" value="NZ_FNWO01000001.1"/>
</dbReference>
<proteinExistence type="predicted"/>
<reference evidence="3" key="1">
    <citation type="submission" date="2016-10" db="EMBL/GenBank/DDBJ databases">
        <authorList>
            <person name="Varghese N."/>
            <person name="Submissions S."/>
        </authorList>
    </citation>
    <scope>NUCLEOTIDE SEQUENCE [LARGE SCALE GENOMIC DNA]</scope>
    <source>
        <strain evidence="3">DSM 13234</strain>
    </source>
</reference>
<sequence length="103" mass="10923">MIRSVVINDDHMHPHEITVPANTPFHLTAAAIGPTATSISSPQIGLPSLDVPATWVTTISPRGTSLPGDLRKARTDVGPLEAGIYQITCDCGGRNQTIKLIVE</sequence>
<dbReference type="Pfam" id="PF13473">
    <property type="entry name" value="Cupredoxin_1"/>
    <property type="match status" value="1"/>
</dbReference>
<evidence type="ECO:0000259" key="1">
    <source>
        <dbReference type="Pfam" id="PF13473"/>
    </source>
</evidence>
<accession>A0A1H6GU15</accession>
<dbReference type="AlphaFoldDB" id="A0A1H6GU15"/>
<name>A0A1H6GU15_MAGFU</name>
<keyword evidence="3" id="KW-1185">Reference proteome</keyword>
<evidence type="ECO:0000313" key="3">
    <source>
        <dbReference type="Proteomes" id="UP000182983"/>
    </source>
</evidence>
<feature type="domain" description="EfeO-type cupredoxin-like" evidence="1">
    <location>
        <begin position="4"/>
        <end position="102"/>
    </location>
</feature>
<protein>
    <recommendedName>
        <fullName evidence="1">EfeO-type cupredoxin-like domain-containing protein</fullName>
    </recommendedName>
</protein>
<organism evidence="2 3">
    <name type="scientific">Magnetospirillum fulvum</name>
    <name type="common">Rhodospirillum fulvum</name>
    <dbReference type="NCBI Taxonomy" id="1082"/>
    <lineage>
        <taxon>Bacteria</taxon>
        <taxon>Pseudomonadati</taxon>
        <taxon>Pseudomonadota</taxon>
        <taxon>Alphaproteobacteria</taxon>
        <taxon>Rhodospirillales</taxon>
        <taxon>Rhodospirillaceae</taxon>
        <taxon>Magnetospirillum</taxon>
    </lineage>
</organism>
<dbReference type="InterPro" id="IPR028096">
    <property type="entry name" value="EfeO_Cupredoxin"/>
</dbReference>
<gene>
    <name evidence="2" type="ORF">SAMN04244559_00257</name>
</gene>
<dbReference type="OrthoDB" id="7354957at2"/>
<dbReference type="EMBL" id="FNWO01000001">
    <property type="protein sequence ID" value="SEH25638.1"/>
    <property type="molecule type" value="Genomic_DNA"/>
</dbReference>
<evidence type="ECO:0000313" key="2">
    <source>
        <dbReference type="EMBL" id="SEH25638.1"/>
    </source>
</evidence>
<dbReference type="Proteomes" id="UP000182983">
    <property type="component" value="Unassembled WGS sequence"/>
</dbReference>